<evidence type="ECO:0000313" key="1">
    <source>
        <dbReference type="EMBL" id="AWD62137.1"/>
    </source>
</evidence>
<dbReference type="EMBL" id="CP027805">
    <property type="protein sequence ID" value="AWD62137.1"/>
    <property type="molecule type" value="Genomic_DNA"/>
</dbReference>
<sequence length="39" mass="4413">MDPVFVKKGPSFMNNSIRTILGVKDPYLKRICQVFIGSL</sequence>
<dbReference type="Proteomes" id="UP000244369">
    <property type="component" value="Chromosome"/>
</dbReference>
<protein>
    <submittedName>
        <fullName evidence="1">Transposase</fullName>
    </submittedName>
</protein>
<dbReference type="AlphaFoldDB" id="A0A2S1EQE5"/>
<accession>A0A2S1EQE5</accession>
<evidence type="ECO:0000313" key="2">
    <source>
        <dbReference type="Proteomes" id="UP000244369"/>
    </source>
</evidence>
<gene>
    <name evidence="1" type="ORF">LWHH1689_0818</name>
</gene>
<organism evidence="1 2">
    <name type="scientific">Limosilactobacillus reuteri</name>
    <name type="common">Lactobacillus reuteri</name>
    <dbReference type="NCBI Taxonomy" id="1598"/>
    <lineage>
        <taxon>Bacteria</taxon>
        <taxon>Bacillati</taxon>
        <taxon>Bacillota</taxon>
        <taxon>Bacilli</taxon>
        <taxon>Lactobacillales</taxon>
        <taxon>Lactobacillaceae</taxon>
        <taxon>Limosilactobacillus</taxon>
    </lineage>
</organism>
<proteinExistence type="predicted"/>
<name>A0A2S1EQE5_LIMRT</name>
<reference evidence="1 2" key="1">
    <citation type="submission" date="2018-03" db="EMBL/GenBank/DDBJ databases">
        <title>Complete Genome Sequence of the Chinese traditional Highland Barley wine Isolate Lactobacillus reuteri WHH1689.</title>
        <authorList>
            <person name="Chen S."/>
            <person name="Chen L."/>
            <person name="Chen L."/>
            <person name="Li Y."/>
        </authorList>
    </citation>
    <scope>NUCLEOTIDE SEQUENCE [LARGE SCALE GENOMIC DNA]</scope>
    <source>
        <strain evidence="1 2">WHH1689</strain>
    </source>
</reference>